<proteinExistence type="predicted"/>
<comment type="caution">
    <text evidence="1">The sequence shown here is derived from an EMBL/GenBank/DDBJ whole genome shotgun (WGS) entry which is preliminary data.</text>
</comment>
<dbReference type="AlphaFoldDB" id="A0A326TZK1"/>
<evidence type="ECO:0000313" key="2">
    <source>
        <dbReference type="Proteomes" id="UP000248806"/>
    </source>
</evidence>
<gene>
    <name evidence="1" type="ORF">EI42_05665</name>
</gene>
<name>A0A326TZK1_THEHA</name>
<protein>
    <submittedName>
        <fullName evidence="1">Uncharacterized protein</fullName>
    </submittedName>
</protein>
<dbReference type="EMBL" id="QKUF01000036">
    <property type="protein sequence ID" value="PZW21129.1"/>
    <property type="molecule type" value="Genomic_DNA"/>
</dbReference>
<accession>A0A326TZK1</accession>
<sequence>MNIKEMSYAGRKTTLYELRVKHNIYHQESQEACEARGLRPSYLACMAGAAIPREAAEMILAALNELAHTHYQLDEVDRALRPPLAEQDLEGKLRQLDALRQQWLQTRRKKALDAYRVLERWFENQGLAPAYHDALEKHVVL</sequence>
<evidence type="ECO:0000313" key="1">
    <source>
        <dbReference type="EMBL" id="PZW21129.1"/>
    </source>
</evidence>
<dbReference type="Proteomes" id="UP000248806">
    <property type="component" value="Unassembled WGS sequence"/>
</dbReference>
<organism evidence="1 2">
    <name type="scientific">Thermosporothrix hazakensis</name>
    <dbReference type="NCBI Taxonomy" id="644383"/>
    <lineage>
        <taxon>Bacteria</taxon>
        <taxon>Bacillati</taxon>
        <taxon>Chloroflexota</taxon>
        <taxon>Ktedonobacteria</taxon>
        <taxon>Ktedonobacterales</taxon>
        <taxon>Thermosporotrichaceae</taxon>
        <taxon>Thermosporothrix</taxon>
    </lineage>
</organism>
<reference evidence="1 2" key="1">
    <citation type="submission" date="2018-06" db="EMBL/GenBank/DDBJ databases">
        <title>Genomic Encyclopedia of Archaeal and Bacterial Type Strains, Phase II (KMG-II): from individual species to whole genera.</title>
        <authorList>
            <person name="Goeker M."/>
        </authorList>
    </citation>
    <scope>NUCLEOTIDE SEQUENCE [LARGE SCALE GENOMIC DNA]</scope>
    <source>
        <strain evidence="1 2">ATCC BAA-1881</strain>
    </source>
</reference>
<keyword evidence="2" id="KW-1185">Reference proteome</keyword>